<dbReference type="AlphaFoldDB" id="A0A0F6W0T7"/>
<reference evidence="2 3" key="1">
    <citation type="submission" date="2015-03" db="EMBL/GenBank/DDBJ databases">
        <title>Genome assembly of Sandaracinus amylolyticus DSM 53668.</title>
        <authorList>
            <person name="Sharma G."/>
            <person name="Subramanian S."/>
        </authorList>
    </citation>
    <scope>NUCLEOTIDE SEQUENCE [LARGE SCALE GENOMIC DNA]</scope>
    <source>
        <strain evidence="2 3">DSM 53668</strain>
    </source>
</reference>
<gene>
    <name evidence="2" type="ORF">DB32_001495</name>
</gene>
<feature type="chain" id="PRO_5002511197" evidence="1">
    <location>
        <begin position="41"/>
        <end position="326"/>
    </location>
</feature>
<feature type="signal peptide" evidence="1">
    <location>
        <begin position="1"/>
        <end position="40"/>
    </location>
</feature>
<dbReference type="STRING" id="927083.DB32_001495"/>
<organism evidence="2 3">
    <name type="scientific">Sandaracinus amylolyticus</name>
    <dbReference type="NCBI Taxonomy" id="927083"/>
    <lineage>
        <taxon>Bacteria</taxon>
        <taxon>Pseudomonadati</taxon>
        <taxon>Myxococcota</taxon>
        <taxon>Polyangia</taxon>
        <taxon>Polyangiales</taxon>
        <taxon>Sandaracinaceae</taxon>
        <taxon>Sandaracinus</taxon>
    </lineage>
</organism>
<protein>
    <submittedName>
        <fullName evidence="2">Uncharacterized protein</fullName>
    </submittedName>
</protein>
<evidence type="ECO:0000313" key="3">
    <source>
        <dbReference type="Proteomes" id="UP000034883"/>
    </source>
</evidence>
<evidence type="ECO:0000313" key="2">
    <source>
        <dbReference type="EMBL" id="AKF04346.1"/>
    </source>
</evidence>
<dbReference type="RefSeq" id="WP_053231699.1">
    <property type="nucleotide sequence ID" value="NZ_CP011125.1"/>
</dbReference>
<dbReference type="Proteomes" id="UP000034883">
    <property type="component" value="Chromosome"/>
</dbReference>
<keyword evidence="3" id="KW-1185">Reference proteome</keyword>
<proteinExistence type="predicted"/>
<keyword evidence="1" id="KW-0732">Signal</keyword>
<name>A0A0F6W0T7_9BACT</name>
<dbReference type="KEGG" id="samy:DB32_001495"/>
<evidence type="ECO:0000256" key="1">
    <source>
        <dbReference type="SAM" id="SignalP"/>
    </source>
</evidence>
<accession>A0A0F6W0T7</accession>
<dbReference type="EMBL" id="CP011125">
    <property type="protein sequence ID" value="AKF04346.1"/>
    <property type="molecule type" value="Genomic_DNA"/>
</dbReference>
<sequence>MRACSHALREACARTCASASSWRAAIVSMTWLAIVSVAHADPPVPRDGPFELRLAIENDNLLFGTYARMAGPELDGNDLGRTHASSIGMSYDIADRGVLELDLTSALFTRSISGLPPMHEATLPIHFHELSRLRLGGGIRRGLGPWRIRWGLAVEVSNREEVVAIGATGQQRWWHEFSRYDLDTGVWLYEYHPDGQGIRVGVAADASAGGWTSSTLAPWAWIEAEGDVGGRAGTLPGASWLEPSGRVALSLGDPAGVRLVLGLEQRAFVWIEQPGVMLRSTIDVRLDLSAVVVQLALHRYDGDQNVRYFAYALPNTTMTFALWLRL</sequence>